<dbReference type="EMBL" id="JAMKOV010000013">
    <property type="protein sequence ID" value="KAI8037361.1"/>
    <property type="molecule type" value="Genomic_DNA"/>
</dbReference>
<accession>A0A9P9YI21</accession>
<evidence type="ECO:0000313" key="1">
    <source>
        <dbReference type="EMBL" id="KAI8037361.1"/>
    </source>
</evidence>
<organism evidence="1 2">
    <name type="scientific">Drosophila gunungcola</name>
    <name type="common">fruit fly</name>
    <dbReference type="NCBI Taxonomy" id="103775"/>
    <lineage>
        <taxon>Eukaryota</taxon>
        <taxon>Metazoa</taxon>
        <taxon>Ecdysozoa</taxon>
        <taxon>Arthropoda</taxon>
        <taxon>Hexapoda</taxon>
        <taxon>Insecta</taxon>
        <taxon>Pterygota</taxon>
        <taxon>Neoptera</taxon>
        <taxon>Endopterygota</taxon>
        <taxon>Diptera</taxon>
        <taxon>Brachycera</taxon>
        <taxon>Muscomorpha</taxon>
        <taxon>Ephydroidea</taxon>
        <taxon>Drosophilidae</taxon>
        <taxon>Drosophila</taxon>
        <taxon>Sophophora</taxon>
    </lineage>
</organism>
<dbReference type="AlphaFoldDB" id="A0A9P9YI21"/>
<proteinExistence type="predicted"/>
<keyword evidence="2" id="KW-1185">Reference proteome</keyword>
<comment type="caution">
    <text evidence="1">The sequence shown here is derived from an EMBL/GenBank/DDBJ whole genome shotgun (WGS) entry which is preliminary data.</text>
</comment>
<name>A0A9P9YI21_9MUSC</name>
<reference evidence="1" key="1">
    <citation type="journal article" date="2023" name="Genome Biol. Evol.">
        <title>Long-read-based Genome Assembly of Drosophila gunungcola Reveals Fewer Chemosensory Genes in Flower-breeding Species.</title>
        <authorList>
            <person name="Negi A."/>
            <person name="Liao B.Y."/>
            <person name="Yeh S.D."/>
        </authorList>
    </citation>
    <scope>NUCLEOTIDE SEQUENCE</scope>
    <source>
        <strain evidence="1">Sukarami</strain>
    </source>
</reference>
<protein>
    <submittedName>
        <fullName evidence="1">Uncharacterized protein</fullName>
    </submittedName>
</protein>
<sequence>MRHSLWNQHQGHLFSNPDILFLNFGIRFGAPSLTSHGPS</sequence>
<evidence type="ECO:0000313" key="2">
    <source>
        <dbReference type="Proteomes" id="UP001059596"/>
    </source>
</evidence>
<gene>
    <name evidence="1" type="ORF">M5D96_010112</name>
</gene>
<dbReference type="Proteomes" id="UP001059596">
    <property type="component" value="Unassembled WGS sequence"/>
</dbReference>